<gene>
    <name evidence="3" type="ORF">g.28771</name>
</gene>
<reference evidence="3" key="1">
    <citation type="submission" date="2015-12" db="EMBL/GenBank/DDBJ databases">
        <title>De novo transcriptome assembly of four potential Pierce s Disease insect vectors from Arizona vineyards.</title>
        <authorList>
            <person name="Tassone E.E."/>
        </authorList>
    </citation>
    <scope>NUCLEOTIDE SEQUENCE</scope>
</reference>
<evidence type="ECO:0000256" key="2">
    <source>
        <dbReference type="SAM" id="SignalP"/>
    </source>
</evidence>
<organism evidence="3">
    <name type="scientific">Clastoptera arizonana</name>
    <name type="common">Arizona spittle bug</name>
    <dbReference type="NCBI Taxonomy" id="38151"/>
    <lineage>
        <taxon>Eukaryota</taxon>
        <taxon>Metazoa</taxon>
        <taxon>Ecdysozoa</taxon>
        <taxon>Arthropoda</taxon>
        <taxon>Hexapoda</taxon>
        <taxon>Insecta</taxon>
        <taxon>Pterygota</taxon>
        <taxon>Neoptera</taxon>
        <taxon>Paraneoptera</taxon>
        <taxon>Hemiptera</taxon>
        <taxon>Auchenorrhyncha</taxon>
        <taxon>Cercopoidea</taxon>
        <taxon>Clastopteridae</taxon>
        <taxon>Clastoptera</taxon>
    </lineage>
</organism>
<feature type="compositionally biased region" description="Polar residues" evidence="1">
    <location>
        <begin position="112"/>
        <end position="127"/>
    </location>
</feature>
<feature type="chain" id="PRO_5008580433" evidence="2">
    <location>
        <begin position="24"/>
        <end position="127"/>
    </location>
</feature>
<name>A0A1B6CJE4_9HEMI</name>
<feature type="signal peptide" evidence="2">
    <location>
        <begin position="1"/>
        <end position="23"/>
    </location>
</feature>
<evidence type="ECO:0000256" key="1">
    <source>
        <dbReference type="SAM" id="MobiDB-lite"/>
    </source>
</evidence>
<feature type="compositionally biased region" description="Polar residues" evidence="1">
    <location>
        <begin position="52"/>
        <end position="65"/>
    </location>
</feature>
<evidence type="ECO:0000313" key="3">
    <source>
        <dbReference type="EMBL" id="JAS13604.1"/>
    </source>
</evidence>
<sequence length="127" mass="14052">EFTMIKSVLLLTLVMSAYYPAEAQQSPYAPRPVGVPGVLPQYETAENRFGEASTQAPPKPVDSNTLEDVDKVNRVSQLPRDKQPFWYINSQHINNHRGQAVPCRGEGCPPVQQANPTSTFVSSKNPQ</sequence>
<feature type="region of interest" description="Disordered" evidence="1">
    <location>
        <begin position="44"/>
        <end position="65"/>
    </location>
</feature>
<feature type="non-terminal residue" evidence="3">
    <location>
        <position position="1"/>
    </location>
</feature>
<dbReference type="AlphaFoldDB" id="A0A1B6CJE4"/>
<protein>
    <submittedName>
        <fullName evidence="3">Uncharacterized protein</fullName>
    </submittedName>
</protein>
<accession>A0A1B6CJE4</accession>
<feature type="region of interest" description="Disordered" evidence="1">
    <location>
        <begin position="98"/>
        <end position="127"/>
    </location>
</feature>
<keyword evidence="2" id="KW-0732">Signal</keyword>
<proteinExistence type="predicted"/>
<dbReference type="EMBL" id="GEDC01023694">
    <property type="protein sequence ID" value="JAS13604.1"/>
    <property type="molecule type" value="Transcribed_RNA"/>
</dbReference>